<gene>
    <name evidence="1" type="ORF">NPIL_460261</name>
</gene>
<evidence type="ECO:0000313" key="1">
    <source>
        <dbReference type="EMBL" id="GFS91560.1"/>
    </source>
</evidence>
<reference evidence="1" key="1">
    <citation type="submission" date="2020-08" db="EMBL/GenBank/DDBJ databases">
        <title>Multicomponent nature underlies the extraordinary mechanical properties of spider dragline silk.</title>
        <authorList>
            <person name="Kono N."/>
            <person name="Nakamura H."/>
            <person name="Mori M."/>
            <person name="Yoshida Y."/>
            <person name="Ohtoshi R."/>
            <person name="Malay A.D."/>
            <person name="Moran D.A.P."/>
            <person name="Tomita M."/>
            <person name="Numata K."/>
            <person name="Arakawa K."/>
        </authorList>
    </citation>
    <scope>NUCLEOTIDE SEQUENCE</scope>
</reference>
<accession>A0A8X6N360</accession>
<sequence length="161" mass="18678">MTIPSPEYMFARDVIRYILCEYFPGVIWIPTGIFVHQNHDSPFNTRVKEAIESYLDEFGICVFEKYEKRFPEKNPSAQQHCEYCEEQIKIPCAPRDVVVKFVAVCLDLSLITTLSVLCGVMEAPHVTHGLIVRYFETLKSRGFIADTCWEELQDMCVNEKK</sequence>
<evidence type="ECO:0000313" key="2">
    <source>
        <dbReference type="Proteomes" id="UP000887013"/>
    </source>
</evidence>
<dbReference type="OrthoDB" id="6421848at2759"/>
<dbReference type="EMBL" id="BMAW01004908">
    <property type="protein sequence ID" value="GFS91560.1"/>
    <property type="molecule type" value="Genomic_DNA"/>
</dbReference>
<proteinExistence type="predicted"/>
<dbReference type="AlphaFoldDB" id="A0A8X6N360"/>
<comment type="caution">
    <text evidence="1">The sequence shown here is derived from an EMBL/GenBank/DDBJ whole genome shotgun (WGS) entry which is preliminary data.</text>
</comment>
<protein>
    <submittedName>
        <fullName evidence="1">Uncharacterized protein</fullName>
    </submittedName>
</protein>
<dbReference type="Proteomes" id="UP000887013">
    <property type="component" value="Unassembled WGS sequence"/>
</dbReference>
<name>A0A8X6N360_NEPPI</name>
<organism evidence="1 2">
    <name type="scientific">Nephila pilipes</name>
    <name type="common">Giant wood spider</name>
    <name type="synonym">Nephila maculata</name>
    <dbReference type="NCBI Taxonomy" id="299642"/>
    <lineage>
        <taxon>Eukaryota</taxon>
        <taxon>Metazoa</taxon>
        <taxon>Ecdysozoa</taxon>
        <taxon>Arthropoda</taxon>
        <taxon>Chelicerata</taxon>
        <taxon>Arachnida</taxon>
        <taxon>Araneae</taxon>
        <taxon>Araneomorphae</taxon>
        <taxon>Entelegynae</taxon>
        <taxon>Araneoidea</taxon>
        <taxon>Nephilidae</taxon>
        <taxon>Nephila</taxon>
    </lineage>
</organism>
<keyword evidence="2" id="KW-1185">Reference proteome</keyword>